<dbReference type="Gene3D" id="3.30.200.20">
    <property type="entry name" value="Phosphorylase Kinase, domain 1"/>
    <property type="match status" value="1"/>
</dbReference>
<dbReference type="Gene3D" id="3.90.1200.10">
    <property type="match status" value="1"/>
</dbReference>
<dbReference type="KEGG" id="vsy:K08M4_19830"/>
<dbReference type="CDD" id="cd05151">
    <property type="entry name" value="ChoK-like"/>
    <property type="match status" value="1"/>
</dbReference>
<dbReference type="GO" id="GO:0019165">
    <property type="term" value="F:thiamine kinase activity"/>
    <property type="evidence" value="ECO:0007669"/>
    <property type="project" value="UniProtKB-EC"/>
</dbReference>
<dbReference type="AlphaFoldDB" id="A0AA34TR69"/>
<dbReference type="Pfam" id="PF01636">
    <property type="entry name" value="APH"/>
    <property type="match status" value="1"/>
</dbReference>
<keyword evidence="3" id="KW-1185">Reference proteome</keyword>
<proteinExistence type="predicted"/>
<dbReference type="InterPro" id="IPR011009">
    <property type="entry name" value="Kinase-like_dom_sf"/>
</dbReference>
<organism evidence="2 3">
    <name type="scientific">Vibrio syngnathi</name>
    <dbReference type="NCBI Taxonomy" id="3034029"/>
    <lineage>
        <taxon>Bacteria</taxon>
        <taxon>Pseudomonadati</taxon>
        <taxon>Pseudomonadota</taxon>
        <taxon>Gammaproteobacteria</taxon>
        <taxon>Vibrionales</taxon>
        <taxon>Vibrionaceae</taxon>
        <taxon>Vibrio</taxon>
    </lineage>
</organism>
<protein>
    <submittedName>
        <fullName evidence="2">Thiamine kinase</fullName>
        <ecNumber evidence="2">2.7.1.89</ecNumber>
    </submittedName>
</protein>
<keyword evidence="2" id="KW-0808">Transferase</keyword>
<name>A0AA34TR69_9VIBR</name>
<feature type="domain" description="Aminoglycoside phosphotransferase" evidence="1">
    <location>
        <begin position="31"/>
        <end position="221"/>
    </location>
</feature>
<sequence length="288" mass="32591">MAIFSWSEAKLLDTSLSSLDGYFSEPPIRAQTLTGGLTNRCWKLVLADGTAYVWRPITPITKAFFISRHEEYQVLSAIERLDIGPSPIVVNEQGLLVEWIAGETLYEGLEQDDLLKTLISVHLVNTARLPLQPFSYTARVDHYWLQLDAVHKTETCTKIYQEWRVAPSIPSVGLSLCHFDLGGYNLVKNQDGIKIIDWEYAALADPRLDLTLTIAVARLPVTEAVNKYCQLRGIHDPQSWLDGVEAWLPRSQMMAMLWYLLAHQLWGDDSYLGEAEALSHTLCSYDHV</sequence>
<accession>A0AA34TR69</accession>
<keyword evidence="2" id="KW-0418">Kinase</keyword>
<gene>
    <name evidence="2" type="primary">thiK</name>
    <name evidence="2" type="ORF">K08M4_19830</name>
</gene>
<dbReference type="Proteomes" id="UP000194136">
    <property type="component" value="Chromosome 1"/>
</dbReference>
<evidence type="ECO:0000259" key="1">
    <source>
        <dbReference type="Pfam" id="PF01636"/>
    </source>
</evidence>
<evidence type="ECO:0000313" key="3">
    <source>
        <dbReference type="Proteomes" id="UP000194136"/>
    </source>
</evidence>
<dbReference type="InterPro" id="IPR002575">
    <property type="entry name" value="Aminoglycoside_PTrfase"/>
</dbReference>
<dbReference type="EC" id="2.7.1.89" evidence="2"/>
<dbReference type="EMBL" id="CP017916">
    <property type="protein sequence ID" value="ARP38723.1"/>
    <property type="molecule type" value="Genomic_DNA"/>
</dbReference>
<dbReference type="RefSeq" id="WP_086049731.1">
    <property type="nucleotide sequence ID" value="NZ_CP017916.1"/>
</dbReference>
<reference evidence="2 3" key="1">
    <citation type="submission" date="2016-10" db="EMBL/GenBank/DDBJ databases">
        <title>The High Quality Genome of Vibrio splendidus K08M4.</title>
        <authorList>
            <person name="Wendling C."/>
            <person name="Chibani C.M."/>
            <person name="Hertel R."/>
            <person name="Sproer C."/>
            <person name="Bunk B."/>
            <person name="Overmann J."/>
            <person name="Roth O."/>
            <person name="Liesegang H."/>
        </authorList>
    </citation>
    <scope>NUCLEOTIDE SEQUENCE [LARGE SCALE GENOMIC DNA]</scope>
    <source>
        <strain evidence="2 3">K08M4</strain>
    </source>
</reference>
<evidence type="ECO:0000313" key="2">
    <source>
        <dbReference type="EMBL" id="ARP38723.1"/>
    </source>
</evidence>
<dbReference type="SUPFAM" id="SSF56112">
    <property type="entry name" value="Protein kinase-like (PK-like)"/>
    <property type="match status" value="1"/>
</dbReference>